<dbReference type="Pfam" id="PF00076">
    <property type="entry name" value="RRM_1"/>
    <property type="match status" value="1"/>
</dbReference>
<dbReference type="SMART" id="SM00360">
    <property type="entry name" value="RRM"/>
    <property type="match status" value="1"/>
</dbReference>
<accession>A0A136ITV5</accession>
<feature type="compositionally biased region" description="Basic and acidic residues" evidence="3">
    <location>
        <begin position="1"/>
        <end position="16"/>
    </location>
</feature>
<feature type="compositionally biased region" description="Low complexity" evidence="3">
    <location>
        <begin position="299"/>
        <end position="308"/>
    </location>
</feature>
<dbReference type="InterPro" id="IPR051229">
    <property type="entry name" value="ALYREF_mRNA_export"/>
</dbReference>
<evidence type="ECO:0000313" key="6">
    <source>
        <dbReference type="Proteomes" id="UP000070501"/>
    </source>
</evidence>
<dbReference type="InParanoid" id="A0A136ITV5"/>
<feature type="region of interest" description="Disordered" evidence="3">
    <location>
        <begin position="177"/>
        <end position="316"/>
    </location>
</feature>
<dbReference type="STRING" id="196109.A0A136ITV5"/>
<feature type="compositionally biased region" description="Basic and acidic residues" evidence="3">
    <location>
        <begin position="29"/>
        <end position="80"/>
    </location>
</feature>
<dbReference type="InterPro" id="IPR000504">
    <property type="entry name" value="RRM_dom"/>
</dbReference>
<feature type="domain" description="RRM" evidence="4">
    <location>
        <begin position="101"/>
        <end position="178"/>
    </location>
</feature>
<organism evidence="5 6">
    <name type="scientific">Microdochium bolleyi</name>
    <dbReference type="NCBI Taxonomy" id="196109"/>
    <lineage>
        <taxon>Eukaryota</taxon>
        <taxon>Fungi</taxon>
        <taxon>Dikarya</taxon>
        <taxon>Ascomycota</taxon>
        <taxon>Pezizomycotina</taxon>
        <taxon>Sordariomycetes</taxon>
        <taxon>Xylariomycetidae</taxon>
        <taxon>Xylariales</taxon>
        <taxon>Microdochiaceae</taxon>
        <taxon>Microdochium</taxon>
    </lineage>
</organism>
<protein>
    <recommendedName>
        <fullName evidence="4">RRM domain-containing protein</fullName>
    </recommendedName>
</protein>
<dbReference type="PANTHER" id="PTHR19965:SF82">
    <property type="entry name" value="THO COMPLEX SUBUNIT 4"/>
    <property type="match status" value="1"/>
</dbReference>
<dbReference type="EMBL" id="KQ964259">
    <property type="protein sequence ID" value="KXJ88229.1"/>
    <property type="molecule type" value="Genomic_DNA"/>
</dbReference>
<name>A0A136ITV5_9PEZI</name>
<dbReference type="SUPFAM" id="SSF54928">
    <property type="entry name" value="RNA-binding domain, RBD"/>
    <property type="match status" value="1"/>
</dbReference>
<dbReference type="PROSITE" id="PS50102">
    <property type="entry name" value="RRM"/>
    <property type="match status" value="1"/>
</dbReference>
<feature type="compositionally biased region" description="Basic and acidic residues" evidence="3">
    <location>
        <begin position="87"/>
        <end position="101"/>
    </location>
</feature>
<evidence type="ECO:0000256" key="3">
    <source>
        <dbReference type="SAM" id="MobiDB-lite"/>
    </source>
</evidence>
<feature type="compositionally biased region" description="Basic residues" evidence="3">
    <location>
        <begin position="228"/>
        <end position="240"/>
    </location>
</feature>
<sequence>MDRSLDEIVAESQHDRRGPRRGGGGGGGGRDRAPRAPRNRERDAYPRDGVRKSTRDDSRDLNSDWVHDKFDDSHSADRPRDSRRRRDSPGRRHDNRDSRGSKIRVENIHYELTEEDLEGLFTKIGPILKLDLLYDRAGRSEGVAYVTYERRDDAEESIRQFDGANAKGQPIRLSIVAGAPRRNPFDNAQMPGRPLSERISRPRSLSPGRDVDRYVPGEGRGRNSRSPLPRRRERGGRRPGARREGGNGNGGEAREPRARAGARPKKTQEELDDEMANYFSGGANGAETQEAGPAGGAAAGAAAAAPAGDDIDMNIE</sequence>
<dbReference type="CDD" id="cd12418">
    <property type="entry name" value="RRM_Aly_REF_like"/>
    <property type="match status" value="1"/>
</dbReference>
<gene>
    <name evidence="5" type="ORF">Micbo1qcDRAFT_166868</name>
</gene>
<feature type="region of interest" description="Disordered" evidence="3">
    <location>
        <begin position="1"/>
        <end position="101"/>
    </location>
</feature>
<feature type="compositionally biased region" description="Basic and acidic residues" evidence="3">
    <location>
        <begin position="209"/>
        <end position="221"/>
    </location>
</feature>
<evidence type="ECO:0000259" key="4">
    <source>
        <dbReference type="PROSITE" id="PS50102"/>
    </source>
</evidence>
<evidence type="ECO:0000313" key="5">
    <source>
        <dbReference type="EMBL" id="KXJ88229.1"/>
    </source>
</evidence>
<keyword evidence="6" id="KW-1185">Reference proteome</keyword>
<dbReference type="Proteomes" id="UP000070501">
    <property type="component" value="Unassembled WGS sequence"/>
</dbReference>
<proteinExistence type="predicted"/>
<keyword evidence="1 2" id="KW-0694">RNA-binding</keyword>
<reference evidence="6" key="1">
    <citation type="submission" date="2016-02" db="EMBL/GenBank/DDBJ databases">
        <title>Draft genome sequence of Microdochium bolleyi, a fungal endophyte of beachgrass.</title>
        <authorList>
            <consortium name="DOE Joint Genome Institute"/>
            <person name="David A.S."/>
            <person name="May G."/>
            <person name="Haridas S."/>
            <person name="Lim J."/>
            <person name="Wang M."/>
            <person name="Labutti K."/>
            <person name="Lipzen A."/>
            <person name="Barry K."/>
            <person name="Grigoriev I.V."/>
        </authorList>
    </citation>
    <scope>NUCLEOTIDE SEQUENCE [LARGE SCALE GENOMIC DNA]</scope>
    <source>
        <strain evidence="6">J235TASD1</strain>
    </source>
</reference>
<evidence type="ECO:0000256" key="1">
    <source>
        <dbReference type="ARBA" id="ARBA00022884"/>
    </source>
</evidence>
<dbReference type="InterPro" id="IPR035979">
    <property type="entry name" value="RBD_domain_sf"/>
</dbReference>
<evidence type="ECO:0000256" key="2">
    <source>
        <dbReference type="PROSITE-ProRule" id="PRU00176"/>
    </source>
</evidence>
<dbReference type="Gene3D" id="3.30.70.330">
    <property type="match status" value="1"/>
</dbReference>
<dbReference type="InterPro" id="IPR012677">
    <property type="entry name" value="Nucleotide-bd_a/b_plait_sf"/>
</dbReference>
<dbReference type="GO" id="GO:0005634">
    <property type="term" value="C:nucleus"/>
    <property type="evidence" value="ECO:0007669"/>
    <property type="project" value="TreeGrafter"/>
</dbReference>
<dbReference type="GO" id="GO:0003729">
    <property type="term" value="F:mRNA binding"/>
    <property type="evidence" value="ECO:0007669"/>
    <property type="project" value="TreeGrafter"/>
</dbReference>
<dbReference type="OrthoDB" id="5382468at2759"/>
<dbReference type="AlphaFoldDB" id="A0A136ITV5"/>
<dbReference type="PANTHER" id="PTHR19965">
    <property type="entry name" value="RNA AND EXPORT FACTOR BINDING PROTEIN"/>
    <property type="match status" value="1"/>
</dbReference>